<dbReference type="Proteomes" id="UP000266389">
    <property type="component" value="Unassembled WGS sequence"/>
</dbReference>
<evidence type="ECO:0000313" key="3">
    <source>
        <dbReference type="EMBL" id="RFM25203.1"/>
    </source>
</evidence>
<dbReference type="GO" id="GO:0006783">
    <property type="term" value="P:heme biosynthetic process"/>
    <property type="evidence" value="ECO:0007669"/>
    <property type="project" value="InterPro"/>
</dbReference>
<dbReference type="GO" id="GO:0004325">
    <property type="term" value="F:ferrochelatase activity"/>
    <property type="evidence" value="ECO:0007669"/>
    <property type="project" value="InterPro"/>
</dbReference>
<dbReference type="EMBL" id="PHFL01000057">
    <property type="protein sequence ID" value="RFM23848.1"/>
    <property type="molecule type" value="Genomic_DNA"/>
</dbReference>
<evidence type="ECO:0000256" key="1">
    <source>
        <dbReference type="RuleBase" id="RU004185"/>
    </source>
</evidence>
<dbReference type="PANTHER" id="PTHR11108">
    <property type="entry name" value="FERROCHELATASE"/>
    <property type="match status" value="1"/>
</dbReference>
<proteinExistence type="inferred from homology"/>
<dbReference type="InterPro" id="IPR001015">
    <property type="entry name" value="Ferrochelatase"/>
</dbReference>
<dbReference type="Gene3D" id="3.40.50.1400">
    <property type="match status" value="2"/>
</dbReference>
<accession>A0A395M0U8</accession>
<dbReference type="AlphaFoldDB" id="A0A395M0U8"/>
<gene>
    <name evidence="3" type="ORF">D0433_02110</name>
    <name evidence="2" type="ORF">D0433_08925</name>
</gene>
<dbReference type="EMBL" id="PHFL01000008">
    <property type="protein sequence ID" value="RFM25203.1"/>
    <property type="molecule type" value="Genomic_DNA"/>
</dbReference>
<name>A0A395M0U8_9BACT</name>
<dbReference type="Pfam" id="PF00762">
    <property type="entry name" value="Ferrochelatase"/>
    <property type="match status" value="1"/>
</dbReference>
<evidence type="ECO:0000313" key="2">
    <source>
        <dbReference type="EMBL" id="RFM23848.1"/>
    </source>
</evidence>
<sequence length="352" mass="40520">MKYKIAVLVVTYGEVEQLSLRSLYPSSWRILQLITSRIATLPLPLKAFIALLRSLRRKKEWKKLGYQPKLAQINRAQTQALAKRLETVKQLSGRNVEFVVRDAYYFTKPYYEDVLNEVKRSCYAVIVIPMIPIESEFACGVGCALALEHFGDSVFERVRVIKHLWNNEEFIKLCVNRIFEKYERRQERKVGLALVAHGTLIKDTKGRELKINTGYKETLMFYERLKTAIEHDTRNRFASIKLGAMNHKFGGIWMPQTLERALEEFRAEGIEEVAVFPFGFLADNSEADLEAVMQVRAAGYPMQYIPCLNDSPGFMDWLAKRVMLSAEHLLKLQASTLVQMPFQLEIATNPSS</sequence>
<comment type="similarity">
    <text evidence="1">Belongs to the ferrochelatase family.</text>
</comment>
<reference evidence="2 4" key="1">
    <citation type="journal article" date="2011" name="ISME J.">
        <title>Community ecology of hot spring cyanobacterial mats: predominant populations and their functional potential.</title>
        <authorList>
            <person name="Klatt C.G."/>
            <person name="Wood J.M."/>
            <person name="Rusch D.B."/>
            <person name="Bateson M.M."/>
            <person name="Hamamura N."/>
            <person name="Heidelberg J.F."/>
            <person name="Grossman A.R."/>
            <person name="Bhaya D."/>
            <person name="Cohan F.M."/>
            <person name="Kuhl M."/>
            <person name="Bryant D.A."/>
            <person name="Ward D.M."/>
        </authorList>
    </citation>
    <scope>NUCLEOTIDE SEQUENCE [LARGE SCALE GENOMIC DNA]</scope>
    <source>
        <strain evidence="2">OS</strain>
    </source>
</reference>
<reference evidence="2" key="2">
    <citation type="submission" date="2017-08" db="EMBL/GenBank/DDBJ databases">
        <authorList>
            <person name="de Groot N.N."/>
        </authorList>
    </citation>
    <scope>NUCLEOTIDE SEQUENCE</scope>
    <source>
        <strain evidence="2">OS</strain>
    </source>
</reference>
<organism evidence="2 4">
    <name type="scientific">Candidatus Thermochlorobacter aerophilus</name>
    <dbReference type="NCBI Taxonomy" id="1868324"/>
    <lineage>
        <taxon>Bacteria</taxon>
        <taxon>Pseudomonadati</taxon>
        <taxon>Chlorobiota</taxon>
        <taxon>Chlorobiia</taxon>
        <taxon>Chlorobiales</taxon>
        <taxon>Candidatus Thermochlorobacteriaceae</taxon>
        <taxon>Candidatus Thermochlorobacter</taxon>
    </lineage>
</organism>
<dbReference type="PANTHER" id="PTHR11108:SF1">
    <property type="entry name" value="FERROCHELATASE, MITOCHONDRIAL"/>
    <property type="match status" value="1"/>
</dbReference>
<protein>
    <submittedName>
        <fullName evidence="2">Ferrochelatase</fullName>
    </submittedName>
</protein>
<comment type="caution">
    <text evidence="2">The sequence shown here is derived from an EMBL/GenBank/DDBJ whole genome shotgun (WGS) entry which is preliminary data.</text>
</comment>
<dbReference type="SUPFAM" id="SSF53800">
    <property type="entry name" value="Chelatase"/>
    <property type="match status" value="1"/>
</dbReference>
<evidence type="ECO:0000313" key="4">
    <source>
        <dbReference type="Proteomes" id="UP000266389"/>
    </source>
</evidence>